<name>A0AA40AR18_9PEZI</name>
<keyword evidence="2" id="KW-1185">Reference proteome</keyword>
<evidence type="ECO:0000313" key="1">
    <source>
        <dbReference type="EMBL" id="KAK0720391.1"/>
    </source>
</evidence>
<gene>
    <name evidence="1" type="ORF">B0H67DRAFT_575989</name>
</gene>
<dbReference type="AlphaFoldDB" id="A0AA40AR18"/>
<organism evidence="1 2">
    <name type="scientific">Lasiosphaeris hirsuta</name>
    <dbReference type="NCBI Taxonomy" id="260670"/>
    <lineage>
        <taxon>Eukaryota</taxon>
        <taxon>Fungi</taxon>
        <taxon>Dikarya</taxon>
        <taxon>Ascomycota</taxon>
        <taxon>Pezizomycotina</taxon>
        <taxon>Sordariomycetes</taxon>
        <taxon>Sordariomycetidae</taxon>
        <taxon>Sordariales</taxon>
        <taxon>Lasiosphaeriaceae</taxon>
        <taxon>Lasiosphaeris</taxon>
    </lineage>
</organism>
<accession>A0AA40AR18</accession>
<proteinExistence type="predicted"/>
<comment type="caution">
    <text evidence="1">The sequence shown here is derived from an EMBL/GenBank/DDBJ whole genome shotgun (WGS) entry which is preliminary data.</text>
</comment>
<reference evidence="1" key="1">
    <citation type="submission" date="2023-06" db="EMBL/GenBank/DDBJ databases">
        <title>Genome-scale phylogeny and comparative genomics of the fungal order Sordariales.</title>
        <authorList>
            <consortium name="Lawrence Berkeley National Laboratory"/>
            <person name="Hensen N."/>
            <person name="Bonometti L."/>
            <person name="Westerberg I."/>
            <person name="Brannstrom I.O."/>
            <person name="Guillou S."/>
            <person name="Cros-Aarteil S."/>
            <person name="Calhoun S."/>
            <person name="Haridas S."/>
            <person name="Kuo A."/>
            <person name="Mondo S."/>
            <person name="Pangilinan J."/>
            <person name="Riley R."/>
            <person name="Labutti K."/>
            <person name="Andreopoulos B."/>
            <person name="Lipzen A."/>
            <person name="Chen C."/>
            <person name="Yanf M."/>
            <person name="Daum C."/>
            <person name="Ng V."/>
            <person name="Clum A."/>
            <person name="Steindorff A."/>
            <person name="Ohm R."/>
            <person name="Martin F."/>
            <person name="Silar P."/>
            <person name="Natvig D."/>
            <person name="Lalanne C."/>
            <person name="Gautier V."/>
            <person name="Ament-Velasquez S.L."/>
            <person name="Kruys A."/>
            <person name="Hutchinson M.I."/>
            <person name="Powell A.J."/>
            <person name="Barry K."/>
            <person name="Miller A.N."/>
            <person name="Grigoriev I.V."/>
            <person name="Debuchy R."/>
            <person name="Gladieux P."/>
            <person name="Thoren M.H."/>
            <person name="Johannesson H."/>
        </authorList>
    </citation>
    <scope>NUCLEOTIDE SEQUENCE</scope>
    <source>
        <strain evidence="1">SMH4607-1</strain>
    </source>
</reference>
<protein>
    <submittedName>
        <fullName evidence="1">Uncharacterized protein</fullName>
    </submittedName>
</protein>
<dbReference type="Proteomes" id="UP001172102">
    <property type="component" value="Unassembled WGS sequence"/>
</dbReference>
<sequence length="119" mass="13466">MAPWHALVRTHHITSRKKVAHLRKAADKFSCYALLRIGGSPGIMYCRGSERGVREWVATVQGLRYKEFQLVSKPAMIEHEPAQPEGQPGLLEVESVKEFGDAMEKRGISGWWKRAMGFT</sequence>
<dbReference type="EMBL" id="JAUKUA010000003">
    <property type="protein sequence ID" value="KAK0720391.1"/>
    <property type="molecule type" value="Genomic_DNA"/>
</dbReference>
<evidence type="ECO:0000313" key="2">
    <source>
        <dbReference type="Proteomes" id="UP001172102"/>
    </source>
</evidence>